<evidence type="ECO:0000313" key="3">
    <source>
        <dbReference type="Proteomes" id="UP001327027"/>
    </source>
</evidence>
<name>A0ABU5ZSK7_9FLAO</name>
<feature type="transmembrane region" description="Helical" evidence="1">
    <location>
        <begin position="7"/>
        <end position="25"/>
    </location>
</feature>
<protein>
    <submittedName>
        <fullName evidence="2">Uncharacterized protein</fullName>
    </submittedName>
</protein>
<keyword evidence="3" id="KW-1185">Reference proteome</keyword>
<proteinExistence type="predicted"/>
<gene>
    <name evidence="2" type="ORF">U6A24_05965</name>
</gene>
<dbReference type="Proteomes" id="UP001327027">
    <property type="component" value="Unassembled WGS sequence"/>
</dbReference>
<reference evidence="2 3" key="1">
    <citation type="journal article" date="2013" name="Int. J. Syst. Evol. Microbiol.">
        <title>Aquimarina gracilis sp. nov., isolated from the gut microflora of a mussel, Mytilus coruscus, and emended description of Aquimarina spongiae.</title>
        <authorList>
            <person name="Park S.C."/>
            <person name="Choe H.N."/>
            <person name="Baik K.S."/>
            <person name="Seong C.N."/>
        </authorList>
    </citation>
    <scope>NUCLEOTIDE SEQUENCE [LARGE SCALE GENOMIC DNA]</scope>
    <source>
        <strain evidence="2 3">PSC32</strain>
    </source>
</reference>
<keyword evidence="1" id="KW-0472">Membrane</keyword>
<dbReference type="EMBL" id="JAYKLX010000003">
    <property type="protein sequence ID" value="MEB3344995.1"/>
    <property type="molecule type" value="Genomic_DNA"/>
</dbReference>
<keyword evidence="1" id="KW-0812">Transmembrane</keyword>
<accession>A0ABU5ZSK7</accession>
<comment type="caution">
    <text evidence="2">The sequence shown here is derived from an EMBL/GenBank/DDBJ whole genome shotgun (WGS) entry which is preliminary data.</text>
</comment>
<evidence type="ECO:0000313" key="2">
    <source>
        <dbReference type="EMBL" id="MEB3344995.1"/>
    </source>
</evidence>
<sequence>MKHPRKVLWIILSVIVIFFLFSIWYKLEYSMAVAESYQVNTPDFERKLLIATQGSDFKDRVTQKIVNHYKSDSIFIEVVDISLLDNVSPKEYSGIVILHTWENWKPPFVVRQFIERTTDQHNKIVVLTTSGEGTYKIKEVDAITGESNTEKAQDFADQVIERLQGISQLNSQ</sequence>
<dbReference type="RefSeq" id="WP_324179031.1">
    <property type="nucleotide sequence ID" value="NZ_BAABAW010000008.1"/>
</dbReference>
<organism evidence="2 3">
    <name type="scientific">Aquimarina gracilis</name>
    <dbReference type="NCBI Taxonomy" id="874422"/>
    <lineage>
        <taxon>Bacteria</taxon>
        <taxon>Pseudomonadati</taxon>
        <taxon>Bacteroidota</taxon>
        <taxon>Flavobacteriia</taxon>
        <taxon>Flavobacteriales</taxon>
        <taxon>Flavobacteriaceae</taxon>
        <taxon>Aquimarina</taxon>
    </lineage>
</organism>
<evidence type="ECO:0000256" key="1">
    <source>
        <dbReference type="SAM" id="Phobius"/>
    </source>
</evidence>
<keyword evidence="1" id="KW-1133">Transmembrane helix</keyword>